<feature type="region of interest" description="Disordered" evidence="1">
    <location>
        <begin position="93"/>
        <end position="171"/>
    </location>
</feature>
<comment type="caution">
    <text evidence="2">The sequence shown here is derived from an EMBL/GenBank/DDBJ whole genome shotgun (WGS) entry which is preliminary data.</text>
</comment>
<keyword evidence="3" id="KW-1185">Reference proteome</keyword>
<evidence type="ECO:0000313" key="2">
    <source>
        <dbReference type="EMBL" id="KAG0280449.1"/>
    </source>
</evidence>
<dbReference type="InterPro" id="IPR019324">
    <property type="entry name" value="MPP6"/>
</dbReference>
<dbReference type="PANTHER" id="PTHR13582:SF0">
    <property type="entry name" value="M-PHASE PHOSPHOPROTEIN 6"/>
    <property type="match status" value="1"/>
</dbReference>
<name>A0AAD4DKB4_9FUNG</name>
<organism evidence="2 3">
    <name type="scientific">Linnemannia exigua</name>
    <dbReference type="NCBI Taxonomy" id="604196"/>
    <lineage>
        <taxon>Eukaryota</taxon>
        <taxon>Fungi</taxon>
        <taxon>Fungi incertae sedis</taxon>
        <taxon>Mucoromycota</taxon>
        <taxon>Mortierellomycotina</taxon>
        <taxon>Mortierellomycetes</taxon>
        <taxon>Mortierellales</taxon>
        <taxon>Mortierellaceae</taxon>
        <taxon>Linnemannia</taxon>
    </lineage>
</organism>
<dbReference type="AlphaFoldDB" id="A0AAD4DKB4"/>
<dbReference type="Pfam" id="PF10175">
    <property type="entry name" value="MPP6"/>
    <property type="match status" value="1"/>
</dbReference>
<dbReference type="EMBL" id="JAAAIL010000065">
    <property type="protein sequence ID" value="KAG0280449.1"/>
    <property type="molecule type" value="Genomic_DNA"/>
</dbReference>
<dbReference type="PANTHER" id="PTHR13582">
    <property type="entry name" value="M-PHASE PHOSPHOPROTEIN 6"/>
    <property type="match status" value="1"/>
</dbReference>
<accession>A0AAD4DKB4</accession>
<evidence type="ECO:0000256" key="1">
    <source>
        <dbReference type="SAM" id="MobiDB-lite"/>
    </source>
</evidence>
<feature type="compositionally biased region" description="Basic and acidic residues" evidence="1">
    <location>
        <begin position="102"/>
        <end position="126"/>
    </location>
</feature>
<sequence>MAEIPHKTALSGKLLTMKFMQRQQEQETRDRLVSEQNRIVTEAHWVIDQANVDLPKPKFQVAYEPSFLQMNATERSSVGRMSFQKFNSVVEKSAAQAAGEQQLDRELKRQRQSEISDDEMAKEMGRSNKAKKAKEAKSSNGGGQSKKPTSNRRAPPKPSGGSGKAFMKPKE</sequence>
<dbReference type="Proteomes" id="UP001194580">
    <property type="component" value="Unassembled WGS sequence"/>
</dbReference>
<protein>
    <submittedName>
        <fullName evidence="2">M-phase phosphoprotein 6</fullName>
    </submittedName>
</protein>
<gene>
    <name evidence="2" type="primary">MPHOSPH6</name>
    <name evidence="2" type="ORF">BGZ95_010094</name>
</gene>
<evidence type="ECO:0000313" key="3">
    <source>
        <dbReference type="Proteomes" id="UP001194580"/>
    </source>
</evidence>
<dbReference type="GO" id="GO:0000460">
    <property type="term" value="P:maturation of 5.8S rRNA"/>
    <property type="evidence" value="ECO:0007669"/>
    <property type="project" value="TreeGrafter"/>
</dbReference>
<proteinExistence type="predicted"/>
<reference evidence="2" key="1">
    <citation type="journal article" date="2020" name="Fungal Divers.">
        <title>Resolving the Mortierellaceae phylogeny through synthesis of multi-gene phylogenetics and phylogenomics.</title>
        <authorList>
            <person name="Vandepol N."/>
            <person name="Liber J."/>
            <person name="Desiro A."/>
            <person name="Na H."/>
            <person name="Kennedy M."/>
            <person name="Barry K."/>
            <person name="Grigoriev I.V."/>
            <person name="Miller A.N."/>
            <person name="O'Donnell K."/>
            <person name="Stajich J.E."/>
            <person name="Bonito G."/>
        </authorList>
    </citation>
    <scope>NUCLEOTIDE SEQUENCE</scope>
    <source>
        <strain evidence="2">NRRL 28262</strain>
    </source>
</reference>